<dbReference type="OrthoDB" id="65569at2759"/>
<dbReference type="SUPFAM" id="SSF51445">
    <property type="entry name" value="(Trans)glycosidases"/>
    <property type="match status" value="1"/>
</dbReference>
<dbReference type="KEGG" id="nta:107787723"/>
<accession>A0A1S3ZKI3</accession>
<dbReference type="Gene3D" id="3.20.20.80">
    <property type="entry name" value="Glycosidases"/>
    <property type="match status" value="1"/>
</dbReference>
<dbReference type="Pfam" id="PF00232">
    <property type="entry name" value="Glyco_hydro_1"/>
    <property type="match status" value="1"/>
</dbReference>
<protein>
    <submittedName>
        <fullName evidence="3">Beta-glucosidase 17-like</fullName>
    </submittedName>
</protein>
<organism evidence="3">
    <name type="scientific">Nicotiana tabacum</name>
    <name type="common">Common tobacco</name>
    <dbReference type="NCBI Taxonomy" id="4097"/>
    <lineage>
        <taxon>Eukaryota</taxon>
        <taxon>Viridiplantae</taxon>
        <taxon>Streptophyta</taxon>
        <taxon>Embryophyta</taxon>
        <taxon>Tracheophyta</taxon>
        <taxon>Spermatophyta</taxon>
        <taxon>Magnoliopsida</taxon>
        <taxon>eudicotyledons</taxon>
        <taxon>Gunneridae</taxon>
        <taxon>Pentapetalae</taxon>
        <taxon>asterids</taxon>
        <taxon>lamiids</taxon>
        <taxon>Solanales</taxon>
        <taxon>Solanaceae</taxon>
        <taxon>Nicotianoideae</taxon>
        <taxon>Nicotianeae</taxon>
        <taxon>Nicotiana</taxon>
    </lineage>
</organism>
<dbReference type="OMA" id="ERMCKIV"/>
<dbReference type="AlphaFoldDB" id="A0A1S3ZKI3"/>
<dbReference type="GO" id="GO:0004553">
    <property type="term" value="F:hydrolase activity, hydrolyzing O-glycosyl compounds"/>
    <property type="evidence" value="ECO:0007669"/>
    <property type="project" value="InterPro"/>
</dbReference>
<comment type="similarity">
    <text evidence="1 2">Belongs to the glycosyl hydrolase 1 family.</text>
</comment>
<reference evidence="3" key="1">
    <citation type="submission" date="2025-08" db="UniProtKB">
        <authorList>
            <consortium name="RefSeq"/>
        </authorList>
    </citation>
    <scope>IDENTIFICATION</scope>
</reference>
<dbReference type="PANTHER" id="PTHR10353:SF333">
    <property type="entry name" value="BETA-GLUCOSIDASE 12-LIKE ISOFORM X1"/>
    <property type="match status" value="1"/>
</dbReference>
<dbReference type="PaxDb" id="4097-A0A1S3ZKI3"/>
<evidence type="ECO:0000313" key="3">
    <source>
        <dbReference type="RefSeq" id="XP_016464819.1"/>
    </source>
</evidence>
<dbReference type="STRING" id="4097.A0A1S3ZKI3"/>
<proteinExistence type="inferred from homology"/>
<sequence length="109" mass="12535">MKKDLEAAQRAIDFSIGWFMHPLTYGDYPERMCKIVGNRLPKFTTEQAEIVKGSCDFMGLNYYTSFYVADNIFTPSKENISYSTDYQVNQTVERNGELIGEPARLHSFS</sequence>
<dbReference type="GO" id="GO:0005975">
    <property type="term" value="P:carbohydrate metabolic process"/>
    <property type="evidence" value="ECO:0007669"/>
    <property type="project" value="InterPro"/>
</dbReference>
<name>A0A1S3ZKI3_TOBAC</name>
<dbReference type="SMR" id="A0A1S3ZKI3"/>
<dbReference type="PANTHER" id="PTHR10353">
    <property type="entry name" value="GLYCOSYL HYDROLASE"/>
    <property type="match status" value="1"/>
</dbReference>
<evidence type="ECO:0000256" key="2">
    <source>
        <dbReference type="RuleBase" id="RU003690"/>
    </source>
</evidence>
<dbReference type="InterPro" id="IPR017853">
    <property type="entry name" value="GH"/>
</dbReference>
<dbReference type="RefSeq" id="XP_016464819.1">
    <property type="nucleotide sequence ID" value="XM_016609333.1"/>
</dbReference>
<dbReference type="InterPro" id="IPR001360">
    <property type="entry name" value="Glyco_hydro_1"/>
</dbReference>
<gene>
    <name evidence="3" type="primary">LOC107787723</name>
</gene>
<evidence type="ECO:0000256" key="1">
    <source>
        <dbReference type="ARBA" id="ARBA00010838"/>
    </source>
</evidence>